<sequence length="508" mass="55144">MKASSGSSGHDNKRHRKSRRTIRVLPPKLESPKSDQILTSLKGSRKKLKSTMVEGGTLKPVTPHSSTATTTSLKSVKSVKYPQKKNGADDRGLKDNNENEPTVFEEIATPLRPATDHHGSHCNCSHSKHRASHQHLHGHEHGKPEDFVTSQTVEPQSKKESITHSDDDASKVKPLSKFLLMQAKLRARQKAKEDTLKKVDPEPKKDLQSHSDNDPSQAKTLSKFLLMQSKLRARQKAKEEALKKQTKKDELAKSPLNEITPPKVAVQKLPASPKPGLESSCPVSVQTSVSSSTSTSMSMTKRSNPSEVPKMPRLKKESRSSSVSSLGSTTSCGSAISTTTRSCCPSMSNSGTGSVSTSSGSRSVVASFGSTTVSSVGPLSTSSDSGTASMATTTKTLANFCSEVNILPKQKLDEQVEEHSCKMPVAHQFSSLPIFTEHRILAKALRKKNGRSHRDHALRLVYGRQTNSECEALIVNPRAVAATRLKPTPKKKIVLRPLPALKMPQKAG</sequence>
<feature type="compositionally biased region" description="Polar residues" evidence="1">
    <location>
        <begin position="63"/>
        <end position="75"/>
    </location>
</feature>
<feature type="compositionally biased region" description="Basic residues" evidence="1">
    <location>
        <begin position="126"/>
        <end position="136"/>
    </location>
</feature>
<organism evidence="2 3">
    <name type="scientific">Steinernema hermaphroditum</name>
    <dbReference type="NCBI Taxonomy" id="289476"/>
    <lineage>
        <taxon>Eukaryota</taxon>
        <taxon>Metazoa</taxon>
        <taxon>Ecdysozoa</taxon>
        <taxon>Nematoda</taxon>
        <taxon>Chromadorea</taxon>
        <taxon>Rhabditida</taxon>
        <taxon>Tylenchina</taxon>
        <taxon>Panagrolaimomorpha</taxon>
        <taxon>Strongyloidoidea</taxon>
        <taxon>Steinernematidae</taxon>
        <taxon>Steinernema</taxon>
    </lineage>
</organism>
<name>A0AA39H7S7_9BILA</name>
<feature type="compositionally biased region" description="Basic and acidic residues" evidence="1">
    <location>
        <begin position="156"/>
        <end position="171"/>
    </location>
</feature>
<reference evidence="2" key="1">
    <citation type="submission" date="2023-06" db="EMBL/GenBank/DDBJ databases">
        <title>Genomic analysis of the entomopathogenic nematode Steinernema hermaphroditum.</title>
        <authorList>
            <person name="Schwarz E.M."/>
            <person name="Heppert J.K."/>
            <person name="Baniya A."/>
            <person name="Schwartz H.T."/>
            <person name="Tan C.-H."/>
            <person name="Antoshechkin I."/>
            <person name="Sternberg P.W."/>
            <person name="Goodrich-Blair H."/>
            <person name="Dillman A.R."/>
        </authorList>
    </citation>
    <scope>NUCLEOTIDE SEQUENCE</scope>
    <source>
        <strain evidence="2">PS9179</strain>
        <tissue evidence="2">Whole animal</tissue>
    </source>
</reference>
<feature type="compositionally biased region" description="Basic and acidic residues" evidence="1">
    <location>
        <begin position="137"/>
        <end position="146"/>
    </location>
</feature>
<feature type="compositionally biased region" description="Polar residues" evidence="1">
    <location>
        <begin position="335"/>
        <end position="345"/>
    </location>
</feature>
<feature type="compositionally biased region" description="Basic and acidic residues" evidence="1">
    <location>
        <begin position="86"/>
        <end position="97"/>
    </location>
</feature>
<evidence type="ECO:0000313" key="3">
    <source>
        <dbReference type="Proteomes" id="UP001175271"/>
    </source>
</evidence>
<evidence type="ECO:0000313" key="2">
    <source>
        <dbReference type="EMBL" id="KAK0400825.1"/>
    </source>
</evidence>
<dbReference type="Proteomes" id="UP001175271">
    <property type="component" value="Unassembled WGS sequence"/>
</dbReference>
<protein>
    <submittedName>
        <fullName evidence="2">Uncharacterized protein</fullName>
    </submittedName>
</protein>
<feature type="region of interest" description="Disordered" evidence="1">
    <location>
        <begin position="1"/>
        <end position="362"/>
    </location>
</feature>
<proteinExistence type="predicted"/>
<feature type="compositionally biased region" description="Basic and acidic residues" evidence="1">
    <location>
        <begin position="236"/>
        <end position="252"/>
    </location>
</feature>
<gene>
    <name evidence="2" type="ORF">QR680_015470</name>
</gene>
<feature type="compositionally biased region" description="Basic and acidic residues" evidence="1">
    <location>
        <begin position="190"/>
        <end position="213"/>
    </location>
</feature>
<feature type="compositionally biased region" description="Basic residues" evidence="1">
    <location>
        <begin position="12"/>
        <end position="22"/>
    </location>
</feature>
<keyword evidence="3" id="KW-1185">Reference proteome</keyword>
<evidence type="ECO:0000256" key="1">
    <source>
        <dbReference type="SAM" id="MobiDB-lite"/>
    </source>
</evidence>
<feature type="compositionally biased region" description="Low complexity" evidence="1">
    <location>
        <begin position="346"/>
        <end position="362"/>
    </location>
</feature>
<comment type="caution">
    <text evidence="2">The sequence shown here is derived from an EMBL/GenBank/DDBJ whole genome shotgun (WGS) entry which is preliminary data.</text>
</comment>
<feature type="compositionally biased region" description="Low complexity" evidence="1">
    <location>
        <begin position="279"/>
        <end position="298"/>
    </location>
</feature>
<feature type="compositionally biased region" description="Low complexity" evidence="1">
    <location>
        <begin position="320"/>
        <end position="334"/>
    </location>
</feature>
<accession>A0AA39H7S7</accession>
<dbReference type="AlphaFoldDB" id="A0AA39H7S7"/>
<dbReference type="EMBL" id="JAUCMV010000004">
    <property type="protein sequence ID" value="KAK0400825.1"/>
    <property type="molecule type" value="Genomic_DNA"/>
</dbReference>